<dbReference type="SUPFAM" id="SSF52540">
    <property type="entry name" value="P-loop containing nucleoside triphosphate hydrolases"/>
    <property type="match status" value="1"/>
</dbReference>
<name>A0AAV5AAY4_9AGAM</name>
<dbReference type="GO" id="GO:0005525">
    <property type="term" value="F:GTP binding"/>
    <property type="evidence" value="ECO:0007669"/>
    <property type="project" value="UniProtKB-KW"/>
</dbReference>
<comment type="caution">
    <text evidence="7">The sequence shown here is derived from an EMBL/GenBank/DDBJ whole genome shotgun (WGS) entry which is preliminary data.</text>
</comment>
<accession>A0AAV5AAY4</accession>
<dbReference type="InterPro" id="IPR027417">
    <property type="entry name" value="P-loop_NTPase"/>
</dbReference>
<feature type="region of interest" description="Disordered" evidence="6">
    <location>
        <begin position="1"/>
        <end position="28"/>
    </location>
</feature>
<evidence type="ECO:0000313" key="8">
    <source>
        <dbReference type="Proteomes" id="UP001050691"/>
    </source>
</evidence>
<protein>
    <submittedName>
        <fullName evidence="7">Uncharacterized protein</fullName>
    </submittedName>
</protein>
<keyword evidence="5" id="KW-0479">Metal-binding</keyword>
<evidence type="ECO:0000256" key="2">
    <source>
        <dbReference type="ARBA" id="ARBA00023134"/>
    </source>
</evidence>
<dbReference type="GO" id="GO:0007188">
    <property type="term" value="P:adenylate cyclase-modulating G protein-coupled receptor signaling pathway"/>
    <property type="evidence" value="ECO:0007669"/>
    <property type="project" value="TreeGrafter"/>
</dbReference>
<dbReference type="GO" id="GO:0003924">
    <property type="term" value="F:GTPase activity"/>
    <property type="evidence" value="ECO:0007669"/>
    <property type="project" value="InterPro"/>
</dbReference>
<dbReference type="SUPFAM" id="SSF47895">
    <property type="entry name" value="Transducin (alpha subunit), insertion domain"/>
    <property type="match status" value="1"/>
</dbReference>
<dbReference type="InterPro" id="IPR001019">
    <property type="entry name" value="Gprotein_alpha_su"/>
</dbReference>
<feature type="binding site" evidence="4">
    <location>
        <begin position="312"/>
        <end position="318"/>
    </location>
    <ligand>
        <name>GTP</name>
        <dbReference type="ChEBI" id="CHEBI:37565"/>
    </ligand>
</feature>
<dbReference type="EMBL" id="BPWL01000005">
    <property type="protein sequence ID" value="GJJ10737.1"/>
    <property type="molecule type" value="Genomic_DNA"/>
</dbReference>
<keyword evidence="3" id="KW-0807">Transducer</keyword>
<feature type="binding site" evidence="5">
    <location>
        <position position="318"/>
    </location>
    <ligand>
        <name>Mg(2+)</name>
        <dbReference type="ChEBI" id="CHEBI:18420"/>
    </ligand>
</feature>
<dbReference type="SMART" id="SM00275">
    <property type="entry name" value="G_alpha"/>
    <property type="match status" value="1"/>
</dbReference>
<keyword evidence="2 4" id="KW-0342">GTP-binding</keyword>
<dbReference type="Gene3D" id="3.40.50.300">
    <property type="entry name" value="P-loop containing nucleotide triphosphate hydrolases"/>
    <property type="match status" value="2"/>
</dbReference>
<evidence type="ECO:0000256" key="4">
    <source>
        <dbReference type="PIRSR" id="PIRSR601019-1"/>
    </source>
</evidence>
<dbReference type="GO" id="GO:0031683">
    <property type="term" value="F:G-protein beta/gamma-subunit complex binding"/>
    <property type="evidence" value="ECO:0007669"/>
    <property type="project" value="InterPro"/>
</dbReference>
<evidence type="ECO:0000256" key="3">
    <source>
        <dbReference type="ARBA" id="ARBA00023224"/>
    </source>
</evidence>
<dbReference type="GO" id="GO:0001664">
    <property type="term" value="F:G protein-coupled receptor binding"/>
    <property type="evidence" value="ECO:0007669"/>
    <property type="project" value="TreeGrafter"/>
</dbReference>
<dbReference type="PANTHER" id="PTHR10218">
    <property type="entry name" value="GTP-BINDING PROTEIN ALPHA SUBUNIT"/>
    <property type="match status" value="1"/>
</dbReference>
<evidence type="ECO:0000313" key="7">
    <source>
        <dbReference type="EMBL" id="GJJ10737.1"/>
    </source>
</evidence>
<reference evidence="7" key="1">
    <citation type="submission" date="2021-10" db="EMBL/GenBank/DDBJ databases">
        <title>De novo Genome Assembly of Clathrus columnatus (Basidiomycota, Fungi) Using Illumina and Nanopore Sequence Data.</title>
        <authorList>
            <person name="Ogiso-Tanaka E."/>
            <person name="Itagaki H."/>
            <person name="Hosoya T."/>
            <person name="Hosaka K."/>
        </authorList>
    </citation>
    <scope>NUCLEOTIDE SEQUENCE</scope>
    <source>
        <strain evidence="7">MO-923</strain>
    </source>
</reference>
<dbReference type="GO" id="GO:0046872">
    <property type="term" value="F:metal ion binding"/>
    <property type="evidence" value="ECO:0007669"/>
    <property type="project" value="UniProtKB-KW"/>
</dbReference>
<dbReference type="Pfam" id="PF00503">
    <property type="entry name" value="G-alpha"/>
    <property type="match status" value="1"/>
</dbReference>
<dbReference type="Proteomes" id="UP001050691">
    <property type="component" value="Unassembled WGS sequence"/>
</dbReference>
<dbReference type="GO" id="GO:0005834">
    <property type="term" value="C:heterotrimeric G-protein complex"/>
    <property type="evidence" value="ECO:0007669"/>
    <property type="project" value="TreeGrafter"/>
</dbReference>
<keyword evidence="1 4" id="KW-0547">Nucleotide-binding</keyword>
<dbReference type="GO" id="GO:0005737">
    <property type="term" value="C:cytoplasm"/>
    <property type="evidence" value="ECO:0007669"/>
    <property type="project" value="TreeGrafter"/>
</dbReference>
<dbReference type="InterPro" id="IPR011025">
    <property type="entry name" value="GproteinA_insert"/>
</dbReference>
<gene>
    <name evidence="7" type="ORF">Clacol_004964</name>
</gene>
<dbReference type="PANTHER" id="PTHR10218:SF360">
    <property type="entry name" value="GUANINE NUCLEOTIDE-BINDING PROTEIN SUBUNIT ALPHA HOMOLOG"/>
    <property type="match status" value="1"/>
</dbReference>
<evidence type="ECO:0000256" key="1">
    <source>
        <dbReference type="ARBA" id="ARBA00022741"/>
    </source>
</evidence>
<keyword evidence="5" id="KW-0460">Magnesium</keyword>
<dbReference type="AlphaFoldDB" id="A0AAV5AAY4"/>
<dbReference type="PROSITE" id="PS51882">
    <property type="entry name" value="G_ALPHA"/>
    <property type="match status" value="1"/>
</dbReference>
<dbReference type="Gene3D" id="1.10.400.10">
    <property type="entry name" value="GI Alpha 1, domain 2-like"/>
    <property type="match status" value="1"/>
</dbReference>
<dbReference type="PRINTS" id="PR00318">
    <property type="entry name" value="GPROTEINA"/>
</dbReference>
<sequence>MPSRIRSQSPPDPFTIASQPPPDETPEEKAIREGMSFFSKEQEALRISNAIDESLKAERAAEKRKKVTRLLLLGQSESGKSTTLRQFQLHYTPNAFRTERLLWRSIVQLNVVRSILTVLDTLSEAQSESLQAIQSSNVENSDAASDDPLFFSDDFEILKSRLDPLRRVEEILIAKLGDEEAPVGGGSNGGGGAGNNIAYSPGGGIPRPGLQQKKRKQEVTVRSTAMEKLRVKLLGGPGGARPQSEGEGADWDEPTEVIYHCREEMMALWEDPTVREVLRRRRVRVEEGPGFFLDELERVTSAGYVPSDDDILRARLKTVGVTEYRFDMEASAGRESGSEWRIYDVGGSRSQEDHSVNRLEDSVLLWKSICSNKLLANCDILASKLEAGIRLSKYVRSFGERSNDVETASAYFKSKFQAIEREYSPNLRRFYGYATSVTDRETTGGILHSGK</sequence>
<proteinExistence type="predicted"/>
<evidence type="ECO:0000256" key="5">
    <source>
        <dbReference type="PIRSR" id="PIRSR601019-2"/>
    </source>
</evidence>
<organism evidence="7 8">
    <name type="scientific">Clathrus columnatus</name>
    <dbReference type="NCBI Taxonomy" id="1419009"/>
    <lineage>
        <taxon>Eukaryota</taxon>
        <taxon>Fungi</taxon>
        <taxon>Dikarya</taxon>
        <taxon>Basidiomycota</taxon>
        <taxon>Agaricomycotina</taxon>
        <taxon>Agaricomycetes</taxon>
        <taxon>Phallomycetidae</taxon>
        <taxon>Phallales</taxon>
        <taxon>Clathraceae</taxon>
        <taxon>Clathrus</taxon>
    </lineage>
</organism>
<evidence type="ECO:0000256" key="6">
    <source>
        <dbReference type="SAM" id="MobiDB-lite"/>
    </source>
</evidence>
<keyword evidence="8" id="KW-1185">Reference proteome</keyword>